<dbReference type="InterPro" id="IPR023614">
    <property type="entry name" value="Porin_dom_sf"/>
</dbReference>
<dbReference type="SUPFAM" id="SSF56935">
    <property type="entry name" value="Porins"/>
    <property type="match status" value="1"/>
</dbReference>
<reference evidence="1" key="1">
    <citation type="submission" date="2016-10" db="EMBL/GenBank/DDBJ databases">
        <authorList>
            <person name="de Groot N.N."/>
        </authorList>
    </citation>
    <scope>NUCLEOTIDE SEQUENCE</scope>
</reference>
<dbReference type="EMBL" id="FPHF01000115">
    <property type="protein sequence ID" value="SFV69724.1"/>
    <property type="molecule type" value="Genomic_DNA"/>
</dbReference>
<dbReference type="Gene3D" id="2.40.160.10">
    <property type="entry name" value="Porin"/>
    <property type="match status" value="1"/>
</dbReference>
<name>A0A1W1CV76_9ZZZZ</name>
<organism evidence="1">
    <name type="scientific">hydrothermal vent metagenome</name>
    <dbReference type="NCBI Taxonomy" id="652676"/>
    <lineage>
        <taxon>unclassified sequences</taxon>
        <taxon>metagenomes</taxon>
        <taxon>ecological metagenomes</taxon>
    </lineage>
</organism>
<evidence type="ECO:0008006" key="2">
    <source>
        <dbReference type="Google" id="ProtNLM"/>
    </source>
</evidence>
<gene>
    <name evidence="1" type="ORF">MNB_SM-4-699</name>
</gene>
<proteinExistence type="predicted"/>
<protein>
    <recommendedName>
        <fullName evidence="2">Outer membrane porin</fullName>
    </recommendedName>
</protein>
<dbReference type="GO" id="GO:0016020">
    <property type="term" value="C:membrane"/>
    <property type="evidence" value="ECO:0007669"/>
    <property type="project" value="InterPro"/>
</dbReference>
<accession>A0A1W1CV76</accession>
<sequence>MNKRFISALLLAHLTLSAGVHTHTQKGTQNTVSNERSHSARKAIDSVAKIEEKEVSIVDNFKSMFSDAKVSGQVKTVYGEYNYKNKNDTYSTAIGGIIKYELASLNGFNAAAAVYTSHDIPFATGEGVKQNSELSSKSGSYTEMAEAYINYKYEDFNFRAGRQVLNTPLADSDDIRMISNTFEAYIATYNFKGLEVMAGSIQSWQGFDAGLEAPWVETGDNGTYFTGVSYSDGLEFNLWYYNITGQTNAFYFDGGFEYPLNEDIIVHAMVQFLDESELNQSGVQATIYGALFEFVVHGIGFNIAYDKALVNKNKESFSGTGGGTLFTSMDTMIIDNIAKNSDAEAIVGGIVYSMHDFGFLYACGEFTSETEHVREQDMSIEYNVNDEFLVAGVYVIEDDLKQTSKTDYDWDRFQLIVNYNF</sequence>
<evidence type="ECO:0000313" key="1">
    <source>
        <dbReference type="EMBL" id="SFV69724.1"/>
    </source>
</evidence>
<dbReference type="AlphaFoldDB" id="A0A1W1CV76"/>